<accession>A0A0H3PS86</accession>
<organism evidence="1 2">
    <name type="scientific">Escherichia coli O157:H7 (strain EC869)</name>
    <dbReference type="NCBI Taxonomy" id="478008"/>
    <lineage>
        <taxon>Bacteria</taxon>
        <taxon>Pseudomonadati</taxon>
        <taxon>Pseudomonadota</taxon>
        <taxon>Gammaproteobacteria</taxon>
        <taxon>Enterobacterales</taxon>
        <taxon>Enterobacteriaceae</taxon>
        <taxon>Escherichia</taxon>
    </lineage>
</organism>
<name>A0A0H3PS86_ECO5C</name>
<dbReference type="AlphaFoldDB" id="A0A0H3PS86"/>
<protein>
    <submittedName>
        <fullName evidence="1">Uncharacterized protein</fullName>
    </submittedName>
</protein>
<comment type="caution">
    <text evidence="1">The sequence shown here is derived from an EMBL/GenBank/DDBJ whole genome shotgun (WGS) entry which is preliminary data.</text>
</comment>
<evidence type="ECO:0000313" key="2">
    <source>
        <dbReference type="Proteomes" id="UP000004641"/>
    </source>
</evidence>
<sequence>MPERAHLIWLVNRRDTFAKTAKCANSLTIADFFLKTLCS</sequence>
<reference evidence="1 2" key="1">
    <citation type="journal article" date="2011" name="Appl. Environ. Microbiol.">
        <title>Genome signatures of Escherichia coli O157:H7 isolates from the bovine host reservoir.</title>
        <authorList>
            <person name="Eppinger M."/>
            <person name="Mammel M.K."/>
            <person name="Leclerc J.E."/>
            <person name="Ravel J."/>
            <person name="Cebula T.A."/>
        </authorList>
    </citation>
    <scope>NUCLEOTIDE SEQUENCE [LARGE SCALE GENOMIC DNA]</scope>
    <source>
        <strain evidence="1 2">EC869</strain>
    </source>
</reference>
<proteinExistence type="predicted"/>
<dbReference type="BioCyc" id="ECOL478008-HMP:G76-485561-MONOMER"/>
<gene>
    <name evidence="1" type="ORF">ECH7EC869_4221</name>
</gene>
<dbReference type="Proteomes" id="UP000004641">
    <property type="component" value="Unassembled WGS sequence"/>
</dbReference>
<dbReference type="EMBL" id="ABHU01000004">
    <property type="protein sequence ID" value="EDU92163.1"/>
    <property type="molecule type" value="Genomic_DNA"/>
</dbReference>
<evidence type="ECO:0000313" key="1">
    <source>
        <dbReference type="EMBL" id="EDU92163.1"/>
    </source>
</evidence>